<gene>
    <name evidence="1" type="ORF">MML48_9g00005985</name>
</gene>
<dbReference type="EMBL" id="CM043023">
    <property type="protein sequence ID" value="KAI4454507.1"/>
    <property type="molecule type" value="Genomic_DNA"/>
</dbReference>
<sequence length="115" mass="13000">MWQQITVILNATPGARKDWSQRRKTWRDLRCNAKNKKSEIIRHQRGTGGGSPLIPEEILSVTDQIITEMIGPTAISGDQAVTQPNDNFDFESQCEYITVTVVDDVKTQKEIEKSP</sequence>
<proteinExistence type="predicted"/>
<keyword evidence="2" id="KW-1185">Reference proteome</keyword>
<evidence type="ECO:0000313" key="1">
    <source>
        <dbReference type="EMBL" id="KAI4454507.1"/>
    </source>
</evidence>
<accession>A0ACB9SHM4</accession>
<protein>
    <submittedName>
        <fullName evidence="1">Contactin 5</fullName>
    </submittedName>
</protein>
<dbReference type="Proteomes" id="UP001056778">
    <property type="component" value="Chromosome 9"/>
</dbReference>
<organism evidence="1 2">
    <name type="scientific">Holotrichia oblita</name>
    <name type="common">Chafer beetle</name>
    <dbReference type="NCBI Taxonomy" id="644536"/>
    <lineage>
        <taxon>Eukaryota</taxon>
        <taxon>Metazoa</taxon>
        <taxon>Ecdysozoa</taxon>
        <taxon>Arthropoda</taxon>
        <taxon>Hexapoda</taxon>
        <taxon>Insecta</taxon>
        <taxon>Pterygota</taxon>
        <taxon>Neoptera</taxon>
        <taxon>Endopterygota</taxon>
        <taxon>Coleoptera</taxon>
        <taxon>Polyphaga</taxon>
        <taxon>Scarabaeiformia</taxon>
        <taxon>Scarabaeidae</taxon>
        <taxon>Melolonthinae</taxon>
        <taxon>Holotrichia</taxon>
    </lineage>
</organism>
<name>A0ACB9SHM4_HOLOL</name>
<comment type="caution">
    <text evidence="1">The sequence shown here is derived from an EMBL/GenBank/DDBJ whole genome shotgun (WGS) entry which is preliminary data.</text>
</comment>
<reference evidence="1" key="1">
    <citation type="submission" date="2022-04" db="EMBL/GenBank/DDBJ databases">
        <title>Chromosome-scale genome assembly of Holotrichia oblita Faldermann.</title>
        <authorList>
            <person name="Rongchong L."/>
        </authorList>
    </citation>
    <scope>NUCLEOTIDE SEQUENCE</scope>
    <source>
        <strain evidence="1">81SQS9</strain>
    </source>
</reference>
<evidence type="ECO:0000313" key="2">
    <source>
        <dbReference type="Proteomes" id="UP001056778"/>
    </source>
</evidence>